<feature type="compositionally biased region" description="Polar residues" evidence="1">
    <location>
        <begin position="44"/>
        <end position="53"/>
    </location>
</feature>
<evidence type="ECO:0000313" key="4">
    <source>
        <dbReference type="EMBL" id="CAA9283703.1"/>
    </source>
</evidence>
<dbReference type="PANTHER" id="PTHR33678:SF1">
    <property type="entry name" value="BLL1576 PROTEIN"/>
    <property type="match status" value="1"/>
</dbReference>
<evidence type="ECO:0000259" key="2">
    <source>
        <dbReference type="Pfam" id="PF03050"/>
    </source>
</evidence>
<dbReference type="NCBIfam" id="NF033517">
    <property type="entry name" value="transpos_IS66"/>
    <property type="match status" value="1"/>
</dbReference>
<dbReference type="Pfam" id="PF20042">
    <property type="entry name" value="DUF6444"/>
    <property type="match status" value="1"/>
</dbReference>
<dbReference type="PANTHER" id="PTHR33678">
    <property type="entry name" value="BLL1576 PROTEIN"/>
    <property type="match status" value="1"/>
</dbReference>
<dbReference type="InterPro" id="IPR004291">
    <property type="entry name" value="Transposase_IS66_central"/>
</dbReference>
<accession>A0A6J4JNX8</accession>
<dbReference type="AlphaFoldDB" id="A0A6J4JNX8"/>
<evidence type="ECO:0000256" key="1">
    <source>
        <dbReference type="SAM" id="MobiDB-lite"/>
    </source>
</evidence>
<gene>
    <name evidence="4" type="ORF">AVDCRST_MAG56-3939</name>
</gene>
<dbReference type="InterPro" id="IPR045618">
    <property type="entry name" value="DUF6444"/>
</dbReference>
<feature type="domain" description="DUF6444" evidence="3">
    <location>
        <begin position="13"/>
        <end position="83"/>
    </location>
</feature>
<protein>
    <submittedName>
        <fullName evidence="4">Transposase IS66 family</fullName>
    </submittedName>
</protein>
<dbReference type="Pfam" id="PF03050">
    <property type="entry name" value="DDE_Tnp_IS66"/>
    <property type="match status" value="1"/>
</dbReference>
<proteinExistence type="predicted"/>
<name>A0A6J4JNX8_9SPHI</name>
<evidence type="ECO:0000259" key="3">
    <source>
        <dbReference type="Pfam" id="PF20042"/>
    </source>
</evidence>
<sequence length="470" mass="52627">MYRLLERIEKLEAEQTELKAENAALRQENAQLRAENKELKARLAQTSQNSHKPPSQEGYHKKPALPKTSGKKQGGQKGHPGNTLQMVSQADQVVECKPGKCSCGADLAAGSLRVVESRQVFDLPQPKLQVLEYRRLSGSCQQCGAKVSGSFPPQVSAPVQYGEGVLALGVVLSNACQVSYQKISLLFSDLFGYKINTSTLLKANKQVYEGLGQSEAVIKTALTNSQLAHFDETGLRVEGRLHWLHTCSNEQYSYLFVDSHRGSKALRGENSILPEFTGWAVHDCLGTYFTFTNCKHSVCGAHLLRELEALIEAGSRWATAMKTLLLSLYHHSRQGKHQVHYFAYWQELYEDFCQQGLQEEPLPEYQHKARPRKTKGRNLLERLLKHKDAVLAFAQHQLVPFTNNQAERDLRPAKGKLKVAGCFRTFSGAATYARIQCFVATCRKQQQNLFHQLKNALLGHTFLTMTALAT</sequence>
<dbReference type="InterPro" id="IPR052344">
    <property type="entry name" value="Transposase-related"/>
</dbReference>
<organism evidence="4">
    <name type="scientific">uncultured Cytophagales bacterium</name>
    <dbReference type="NCBI Taxonomy" id="158755"/>
    <lineage>
        <taxon>Bacteria</taxon>
        <taxon>Pseudomonadati</taxon>
        <taxon>Bacteroidota</taxon>
        <taxon>Sphingobacteriia</taxon>
        <taxon>Sphingobacteriales</taxon>
        <taxon>environmental samples</taxon>
    </lineage>
</organism>
<feature type="region of interest" description="Disordered" evidence="1">
    <location>
        <begin position="29"/>
        <end position="83"/>
    </location>
</feature>
<reference evidence="4" key="1">
    <citation type="submission" date="2020-02" db="EMBL/GenBank/DDBJ databases">
        <authorList>
            <person name="Meier V. D."/>
        </authorList>
    </citation>
    <scope>NUCLEOTIDE SEQUENCE</scope>
    <source>
        <strain evidence="4">AVDCRST_MAG56</strain>
    </source>
</reference>
<feature type="domain" description="Transposase IS66 central" evidence="2">
    <location>
        <begin position="159"/>
        <end position="430"/>
    </location>
</feature>
<dbReference type="EMBL" id="CADCTQ010000329">
    <property type="protein sequence ID" value="CAA9283703.1"/>
    <property type="molecule type" value="Genomic_DNA"/>
</dbReference>